<comment type="caution">
    <text evidence="15">The sequence shown here is derived from an EMBL/GenBank/DDBJ whole genome shotgun (WGS) entry which is preliminary data.</text>
</comment>
<feature type="domain" description="TonB-dependent receptor-like beta-barrel" evidence="13">
    <location>
        <begin position="245"/>
        <end position="606"/>
    </location>
</feature>
<evidence type="ECO:0000256" key="2">
    <source>
        <dbReference type="ARBA" id="ARBA00009810"/>
    </source>
</evidence>
<keyword evidence="9 10" id="KW-0998">Cell outer membrane</keyword>
<dbReference type="InterPro" id="IPR010917">
    <property type="entry name" value="TonB_rcpt_CS"/>
</dbReference>
<evidence type="ECO:0000259" key="13">
    <source>
        <dbReference type="Pfam" id="PF00593"/>
    </source>
</evidence>
<dbReference type="Gene3D" id="2.170.130.10">
    <property type="entry name" value="TonB-dependent receptor, plug domain"/>
    <property type="match status" value="1"/>
</dbReference>
<dbReference type="PROSITE" id="PS01156">
    <property type="entry name" value="TONB_DEPENDENT_REC_2"/>
    <property type="match status" value="1"/>
</dbReference>
<dbReference type="EMBL" id="JARXHW010000016">
    <property type="protein sequence ID" value="MDQ8207587.1"/>
    <property type="molecule type" value="Genomic_DNA"/>
</dbReference>
<keyword evidence="15" id="KW-0675">Receptor</keyword>
<evidence type="ECO:0000256" key="10">
    <source>
        <dbReference type="PROSITE-ProRule" id="PRU01360"/>
    </source>
</evidence>
<comment type="similarity">
    <text evidence="2 10 11">Belongs to the TonB-dependent receptor family.</text>
</comment>
<feature type="domain" description="TonB-dependent receptor plug" evidence="14">
    <location>
        <begin position="55"/>
        <end position="153"/>
    </location>
</feature>
<accession>A0ABU1AVA5</accession>
<protein>
    <submittedName>
        <fullName evidence="15">TonB-dependent receptor</fullName>
    </submittedName>
</protein>
<dbReference type="Proteomes" id="UP001225316">
    <property type="component" value="Unassembled WGS sequence"/>
</dbReference>
<dbReference type="PROSITE" id="PS52016">
    <property type="entry name" value="TONB_DEPENDENT_REC_3"/>
    <property type="match status" value="1"/>
</dbReference>
<dbReference type="Pfam" id="PF00593">
    <property type="entry name" value="TonB_dep_Rec_b-barrel"/>
    <property type="match status" value="1"/>
</dbReference>
<keyword evidence="4 10" id="KW-1134">Transmembrane beta strand</keyword>
<keyword evidence="16" id="KW-1185">Reference proteome</keyword>
<keyword evidence="5 10" id="KW-0812">Transmembrane</keyword>
<keyword evidence="8 10" id="KW-0472">Membrane</keyword>
<evidence type="ECO:0000256" key="9">
    <source>
        <dbReference type="ARBA" id="ARBA00023237"/>
    </source>
</evidence>
<sequence length="636" mass="69196">MNIRTRILSNKSCAALFAVLAFSLNTMAEEAVTAEIKEATLTGEHMEGAVTSLDSANNVSGETLDEWSANDLHDIFKNTISVASGGRSQSQDIYIRGLQATLANVTVDGAPQVGAIFYHAGTGGAIEPELLKAVNVSAGTGNALSGAGALGGAIAYETKDGFELLREGERFGGQVKGTVFSTGEGGYKANIMGYGLITDDWSYLVSLGHSDMGNYDDGNGDEVYNTEYERDSAFLKASGHLTESQSISVSYEYLEDDGAGGIALNKDTTPSDSVNSQRRDTLNVHYDIDPFNNDLVSIETNAYYTKRSLNATGREELSIASVGYDLRNTSVFGALKLTYGTDYRDDTYESEGDDVEAESNVIGLYAQGDWDVSELLTLSAGARWDRYAAEAYDGTDVDQNGLSPNVTAILKPVEGLELSASYAEAIRGYQPNQPILNGVSVDPAVDYETSRNLEFSAEYSFGHYYLGASVYQFKIDDVLNTNSKSADITNSADYENDGYEIMLGARYDHWSFRAGVTENDPETYFFNGTDADSTTLLNAKIGRSWFSSAEYGFHQIGLTVGWRVDYVESTVDDGRTKGSYVVHDAFARWKPSQVEGLTVNLTIANVFDKFYYDHSSFGTFFPEVGREVSLGLTYEF</sequence>
<dbReference type="InterPro" id="IPR000531">
    <property type="entry name" value="Beta-barrel_TonB"/>
</dbReference>
<evidence type="ECO:0000313" key="15">
    <source>
        <dbReference type="EMBL" id="MDQ8207587.1"/>
    </source>
</evidence>
<dbReference type="InterPro" id="IPR012910">
    <property type="entry name" value="Plug_dom"/>
</dbReference>
<dbReference type="PANTHER" id="PTHR30069">
    <property type="entry name" value="TONB-DEPENDENT OUTER MEMBRANE RECEPTOR"/>
    <property type="match status" value="1"/>
</dbReference>
<evidence type="ECO:0000256" key="7">
    <source>
        <dbReference type="ARBA" id="ARBA00023077"/>
    </source>
</evidence>
<evidence type="ECO:0000259" key="14">
    <source>
        <dbReference type="Pfam" id="PF07715"/>
    </source>
</evidence>
<dbReference type="Pfam" id="PF07715">
    <property type="entry name" value="Plug"/>
    <property type="match status" value="1"/>
</dbReference>
<keyword evidence="3 10" id="KW-0813">Transport</keyword>
<proteinExistence type="inferred from homology"/>
<dbReference type="PANTHER" id="PTHR30069:SF41">
    <property type="entry name" value="HEME_HEMOPEXIN UTILIZATION PROTEIN C"/>
    <property type="match status" value="1"/>
</dbReference>
<dbReference type="SUPFAM" id="SSF56935">
    <property type="entry name" value="Porins"/>
    <property type="match status" value="1"/>
</dbReference>
<feature type="chain" id="PRO_5046588936" evidence="12">
    <location>
        <begin position="29"/>
        <end position="636"/>
    </location>
</feature>
<keyword evidence="6 12" id="KW-0732">Signal</keyword>
<organism evidence="15 16">
    <name type="scientific">Thalassobacterium maritimum</name>
    <dbReference type="NCBI Taxonomy" id="3041265"/>
    <lineage>
        <taxon>Bacteria</taxon>
        <taxon>Pseudomonadati</taxon>
        <taxon>Verrucomicrobiota</taxon>
        <taxon>Opitutia</taxon>
        <taxon>Puniceicoccales</taxon>
        <taxon>Coraliomargaritaceae</taxon>
        <taxon>Thalassobacterium</taxon>
    </lineage>
</organism>
<evidence type="ECO:0000256" key="6">
    <source>
        <dbReference type="ARBA" id="ARBA00022729"/>
    </source>
</evidence>
<comment type="subcellular location">
    <subcellularLocation>
        <location evidence="1 10">Cell outer membrane</location>
        <topology evidence="1 10">Multi-pass membrane protein</topology>
    </subcellularLocation>
</comment>
<evidence type="ECO:0000256" key="8">
    <source>
        <dbReference type="ARBA" id="ARBA00023136"/>
    </source>
</evidence>
<name>A0ABU1AVA5_9BACT</name>
<dbReference type="InterPro" id="IPR036942">
    <property type="entry name" value="Beta-barrel_TonB_sf"/>
</dbReference>
<evidence type="ECO:0000256" key="11">
    <source>
        <dbReference type="RuleBase" id="RU003357"/>
    </source>
</evidence>
<evidence type="ECO:0000256" key="3">
    <source>
        <dbReference type="ARBA" id="ARBA00022448"/>
    </source>
</evidence>
<dbReference type="CDD" id="cd01347">
    <property type="entry name" value="ligand_gated_channel"/>
    <property type="match status" value="1"/>
</dbReference>
<evidence type="ECO:0000256" key="12">
    <source>
        <dbReference type="SAM" id="SignalP"/>
    </source>
</evidence>
<evidence type="ECO:0000256" key="5">
    <source>
        <dbReference type="ARBA" id="ARBA00022692"/>
    </source>
</evidence>
<dbReference type="RefSeq" id="WP_308949774.1">
    <property type="nucleotide sequence ID" value="NZ_JARXHW010000016.1"/>
</dbReference>
<reference evidence="15 16" key="1">
    <citation type="submission" date="2023-04" db="EMBL/GenBank/DDBJ databases">
        <title>A novel bacteria isolated from coastal sediment.</title>
        <authorList>
            <person name="Liu X.-J."/>
            <person name="Du Z.-J."/>
        </authorList>
    </citation>
    <scope>NUCLEOTIDE SEQUENCE [LARGE SCALE GENOMIC DNA]</scope>
    <source>
        <strain evidence="15 16">SDUM461003</strain>
    </source>
</reference>
<dbReference type="InterPro" id="IPR039426">
    <property type="entry name" value="TonB-dep_rcpt-like"/>
</dbReference>
<dbReference type="Gene3D" id="2.40.170.20">
    <property type="entry name" value="TonB-dependent receptor, beta-barrel domain"/>
    <property type="match status" value="1"/>
</dbReference>
<keyword evidence="7 11" id="KW-0798">TonB box</keyword>
<feature type="signal peptide" evidence="12">
    <location>
        <begin position="1"/>
        <end position="28"/>
    </location>
</feature>
<dbReference type="InterPro" id="IPR037066">
    <property type="entry name" value="Plug_dom_sf"/>
</dbReference>
<evidence type="ECO:0000313" key="16">
    <source>
        <dbReference type="Proteomes" id="UP001225316"/>
    </source>
</evidence>
<evidence type="ECO:0000256" key="4">
    <source>
        <dbReference type="ARBA" id="ARBA00022452"/>
    </source>
</evidence>
<evidence type="ECO:0000256" key="1">
    <source>
        <dbReference type="ARBA" id="ARBA00004571"/>
    </source>
</evidence>
<gene>
    <name evidence="15" type="ORF">QEH52_08705</name>
</gene>